<protein>
    <submittedName>
        <fullName evidence="2">Uncharacterized protein</fullName>
    </submittedName>
</protein>
<evidence type="ECO:0000313" key="3">
    <source>
        <dbReference type="Proteomes" id="UP000297245"/>
    </source>
</evidence>
<dbReference type="EMBL" id="ML179347">
    <property type="protein sequence ID" value="THU90042.1"/>
    <property type="molecule type" value="Genomic_DNA"/>
</dbReference>
<feature type="transmembrane region" description="Helical" evidence="1">
    <location>
        <begin position="31"/>
        <end position="50"/>
    </location>
</feature>
<feature type="transmembrane region" description="Helical" evidence="1">
    <location>
        <begin position="248"/>
        <end position="269"/>
    </location>
</feature>
<accession>A0A4S8LLA4</accession>
<gene>
    <name evidence="2" type="ORF">K435DRAFT_802292</name>
</gene>
<dbReference type="Proteomes" id="UP000297245">
    <property type="component" value="Unassembled WGS sequence"/>
</dbReference>
<proteinExistence type="predicted"/>
<evidence type="ECO:0000313" key="2">
    <source>
        <dbReference type="EMBL" id="THU90042.1"/>
    </source>
</evidence>
<reference evidence="2 3" key="1">
    <citation type="journal article" date="2019" name="Nat. Ecol. Evol.">
        <title>Megaphylogeny resolves global patterns of mushroom evolution.</title>
        <authorList>
            <person name="Varga T."/>
            <person name="Krizsan K."/>
            <person name="Foldi C."/>
            <person name="Dima B."/>
            <person name="Sanchez-Garcia M."/>
            <person name="Sanchez-Ramirez S."/>
            <person name="Szollosi G.J."/>
            <person name="Szarkandi J.G."/>
            <person name="Papp V."/>
            <person name="Albert L."/>
            <person name="Andreopoulos W."/>
            <person name="Angelini C."/>
            <person name="Antonin V."/>
            <person name="Barry K.W."/>
            <person name="Bougher N.L."/>
            <person name="Buchanan P."/>
            <person name="Buyck B."/>
            <person name="Bense V."/>
            <person name="Catcheside P."/>
            <person name="Chovatia M."/>
            <person name="Cooper J."/>
            <person name="Damon W."/>
            <person name="Desjardin D."/>
            <person name="Finy P."/>
            <person name="Geml J."/>
            <person name="Haridas S."/>
            <person name="Hughes K."/>
            <person name="Justo A."/>
            <person name="Karasinski D."/>
            <person name="Kautmanova I."/>
            <person name="Kiss B."/>
            <person name="Kocsube S."/>
            <person name="Kotiranta H."/>
            <person name="LaButti K.M."/>
            <person name="Lechner B.E."/>
            <person name="Liimatainen K."/>
            <person name="Lipzen A."/>
            <person name="Lukacs Z."/>
            <person name="Mihaltcheva S."/>
            <person name="Morgado L.N."/>
            <person name="Niskanen T."/>
            <person name="Noordeloos M.E."/>
            <person name="Ohm R.A."/>
            <person name="Ortiz-Santana B."/>
            <person name="Ovrebo C."/>
            <person name="Racz N."/>
            <person name="Riley R."/>
            <person name="Savchenko A."/>
            <person name="Shiryaev A."/>
            <person name="Soop K."/>
            <person name="Spirin V."/>
            <person name="Szebenyi C."/>
            <person name="Tomsovsky M."/>
            <person name="Tulloss R.E."/>
            <person name="Uehling J."/>
            <person name="Grigoriev I.V."/>
            <person name="Vagvolgyi C."/>
            <person name="Papp T."/>
            <person name="Martin F.M."/>
            <person name="Miettinen O."/>
            <person name="Hibbett D.S."/>
            <person name="Nagy L.G."/>
        </authorList>
    </citation>
    <scope>NUCLEOTIDE SEQUENCE [LARGE SCALE GENOMIC DNA]</scope>
    <source>
        <strain evidence="2 3">CBS 962.96</strain>
    </source>
</reference>
<keyword evidence="3" id="KW-1185">Reference proteome</keyword>
<sequence>MSEVVDGVNSVFDGSNKIGESTDTDGPLKPILITLGVLLIILGIVALARYGSKNCGTKQWHEELEESKVVFLDEMPEVYTLERKWNVRSSLIFVWNDRIRNEEMPRGVSPVINAFSWITLGHCFTQSNEYPWVAGVSARTNLNYPLNPRKLSDSGQGLWLCFAREFSNYFFTAFSARFQEFYRDSNKYSSVLTAHIQFTGAFGAGSGAYDGKDIHPILDLRNQSPSICAASRARGRAKRGEVNERSNILFGPPLIGLLFNGILFGVLAVQAHLHFNWNRRGQAKAFSLVASDGLVILAKRFPGHVRDKSETTKNGVRK</sequence>
<keyword evidence="1" id="KW-0812">Transmembrane</keyword>
<keyword evidence="1" id="KW-0472">Membrane</keyword>
<evidence type="ECO:0000256" key="1">
    <source>
        <dbReference type="SAM" id="Phobius"/>
    </source>
</evidence>
<organism evidence="2 3">
    <name type="scientific">Dendrothele bispora (strain CBS 962.96)</name>
    <dbReference type="NCBI Taxonomy" id="1314807"/>
    <lineage>
        <taxon>Eukaryota</taxon>
        <taxon>Fungi</taxon>
        <taxon>Dikarya</taxon>
        <taxon>Basidiomycota</taxon>
        <taxon>Agaricomycotina</taxon>
        <taxon>Agaricomycetes</taxon>
        <taxon>Agaricomycetidae</taxon>
        <taxon>Agaricales</taxon>
        <taxon>Agaricales incertae sedis</taxon>
        <taxon>Dendrothele</taxon>
    </lineage>
</organism>
<name>A0A4S8LLA4_DENBC</name>
<keyword evidence="1" id="KW-1133">Transmembrane helix</keyword>
<dbReference type="AlphaFoldDB" id="A0A4S8LLA4"/>